<dbReference type="InterPro" id="IPR055348">
    <property type="entry name" value="DctQ"/>
</dbReference>
<keyword evidence="6 9" id="KW-1133">Transmembrane helix</keyword>
<dbReference type="PANTHER" id="PTHR35011">
    <property type="entry name" value="2,3-DIKETO-L-GULONATE TRAP TRANSPORTER SMALL PERMEASE PROTEIN YIAM"/>
    <property type="match status" value="1"/>
</dbReference>
<proteinExistence type="inferred from homology"/>
<evidence type="ECO:0000256" key="7">
    <source>
        <dbReference type="ARBA" id="ARBA00023136"/>
    </source>
</evidence>
<feature type="transmembrane region" description="Helical" evidence="9">
    <location>
        <begin position="143"/>
        <end position="165"/>
    </location>
</feature>
<evidence type="ECO:0000256" key="2">
    <source>
        <dbReference type="ARBA" id="ARBA00022448"/>
    </source>
</evidence>
<protein>
    <recommendedName>
        <fullName evidence="9">TRAP transporter small permease protein</fullName>
    </recommendedName>
</protein>
<keyword evidence="11" id="KW-0614">Plasmid</keyword>
<comment type="similarity">
    <text evidence="8 9">Belongs to the TRAP transporter small permease family.</text>
</comment>
<dbReference type="Pfam" id="PF04290">
    <property type="entry name" value="DctQ"/>
    <property type="match status" value="1"/>
</dbReference>
<feature type="transmembrane region" description="Helical" evidence="9">
    <location>
        <begin position="12"/>
        <end position="35"/>
    </location>
</feature>
<sequence>MNSRTRLRKPFEWVLYACNWLGSMWIFVMMLVVVVDVMLRFFGAPISGSNEIIQASIVVVLYMQIAHTLKEGRVTRSTAVYDVICRKAPKLGRLLGSALNLCGAALLGAMAYLSWSKWLEALERNYFIGAHGVFTFPEWPIKLSIFLGCALMMIQFLLMAFDALFDGDGTANETLTEGSAL</sequence>
<keyword evidence="2 9" id="KW-0813">Transport</keyword>
<keyword evidence="3" id="KW-1003">Cell membrane</keyword>
<dbReference type="InterPro" id="IPR007387">
    <property type="entry name" value="TRAP_DctQ"/>
</dbReference>
<keyword evidence="5 9" id="KW-0812">Transmembrane</keyword>
<evidence type="ECO:0000259" key="10">
    <source>
        <dbReference type="Pfam" id="PF04290"/>
    </source>
</evidence>
<evidence type="ECO:0000256" key="6">
    <source>
        <dbReference type="ARBA" id="ARBA00022989"/>
    </source>
</evidence>
<dbReference type="GO" id="GO:0022857">
    <property type="term" value="F:transmembrane transporter activity"/>
    <property type="evidence" value="ECO:0007669"/>
    <property type="project" value="UniProtKB-UniRule"/>
</dbReference>
<organism evidence="11 12">
    <name type="scientific">Agrobacterium tumefaciens</name>
    <dbReference type="NCBI Taxonomy" id="358"/>
    <lineage>
        <taxon>Bacteria</taxon>
        <taxon>Pseudomonadati</taxon>
        <taxon>Pseudomonadota</taxon>
        <taxon>Alphaproteobacteria</taxon>
        <taxon>Hyphomicrobiales</taxon>
        <taxon>Rhizobiaceae</taxon>
        <taxon>Rhizobium/Agrobacterium group</taxon>
        <taxon>Agrobacterium</taxon>
        <taxon>Agrobacterium tumefaciens complex</taxon>
    </lineage>
</organism>
<keyword evidence="7 9" id="KW-0472">Membrane</keyword>
<evidence type="ECO:0000313" key="12">
    <source>
        <dbReference type="Proteomes" id="UP000237717"/>
    </source>
</evidence>
<geneLocation type="plasmid" evidence="12">
    <name>pat1d1609a</name>
</geneLocation>
<evidence type="ECO:0000256" key="1">
    <source>
        <dbReference type="ARBA" id="ARBA00004429"/>
    </source>
</evidence>
<comment type="subcellular location">
    <subcellularLocation>
        <location evidence="1 9">Cell inner membrane</location>
        <topology evidence="1 9">Multi-pass membrane protein</topology>
    </subcellularLocation>
</comment>
<comment type="function">
    <text evidence="9">Part of the tripartite ATP-independent periplasmic (TRAP) transport system.</text>
</comment>
<evidence type="ECO:0000256" key="4">
    <source>
        <dbReference type="ARBA" id="ARBA00022519"/>
    </source>
</evidence>
<dbReference type="PANTHER" id="PTHR35011:SF10">
    <property type="entry name" value="TRAP TRANSPORTER SMALL PERMEASE PROTEIN"/>
    <property type="match status" value="1"/>
</dbReference>
<name>A0A2L2LM58_AGRTU</name>
<keyword evidence="4 9" id="KW-0997">Cell inner membrane</keyword>
<dbReference type="AlphaFoldDB" id="A0A2L2LM58"/>
<dbReference type="GO" id="GO:0005886">
    <property type="term" value="C:plasma membrane"/>
    <property type="evidence" value="ECO:0007669"/>
    <property type="project" value="UniProtKB-SubCell"/>
</dbReference>
<dbReference type="Proteomes" id="UP000237717">
    <property type="component" value="Plasmid pAt1D1609a"/>
</dbReference>
<feature type="domain" description="Tripartite ATP-independent periplasmic transporters DctQ component" evidence="10">
    <location>
        <begin position="29"/>
        <end position="163"/>
    </location>
</feature>
<dbReference type="RefSeq" id="WP_104680437.1">
    <property type="nucleotide sequence ID" value="NZ_CP026927.1"/>
</dbReference>
<evidence type="ECO:0000256" key="3">
    <source>
        <dbReference type="ARBA" id="ARBA00022475"/>
    </source>
</evidence>
<gene>
    <name evidence="11" type="ORF">At1D1609_53800</name>
</gene>
<accession>A0A2L2LM58</accession>
<evidence type="ECO:0000256" key="5">
    <source>
        <dbReference type="ARBA" id="ARBA00022692"/>
    </source>
</evidence>
<evidence type="ECO:0000313" key="11">
    <source>
        <dbReference type="EMBL" id="AVH45412.1"/>
    </source>
</evidence>
<evidence type="ECO:0000256" key="8">
    <source>
        <dbReference type="ARBA" id="ARBA00038436"/>
    </source>
</evidence>
<dbReference type="EMBL" id="CP026927">
    <property type="protein sequence ID" value="AVH45412.1"/>
    <property type="molecule type" value="Genomic_DNA"/>
</dbReference>
<reference evidence="11 12" key="1">
    <citation type="submission" date="2018-02" db="EMBL/GenBank/DDBJ databases">
        <title>Complete genome sequence of Agrobacterium tumefaciens 1D1609.</title>
        <authorList>
            <person name="Cho S.-T."/>
            <person name="Haryono M."/>
            <person name="Chang H.-H."/>
            <person name="Santos M.N."/>
            <person name="Lai E.-M."/>
            <person name="Kuo C.-H."/>
        </authorList>
    </citation>
    <scope>NUCLEOTIDE SEQUENCE [LARGE SCALE GENOMIC DNA]</scope>
    <source>
        <strain evidence="11 12">1D1609</strain>
        <plasmid evidence="12">Plasmid pat1d1609a</plasmid>
    </source>
</reference>
<comment type="subunit">
    <text evidence="9">The complex comprises the extracytoplasmic solute receptor protein and the two transmembrane proteins.</text>
</comment>
<comment type="caution">
    <text evidence="9">Lacks conserved residue(s) required for the propagation of feature annotation.</text>
</comment>
<evidence type="ECO:0000256" key="9">
    <source>
        <dbReference type="RuleBase" id="RU369079"/>
    </source>
</evidence>
<dbReference type="GO" id="GO:0015740">
    <property type="term" value="P:C4-dicarboxylate transport"/>
    <property type="evidence" value="ECO:0007669"/>
    <property type="project" value="TreeGrafter"/>
</dbReference>
<feature type="transmembrane region" description="Helical" evidence="9">
    <location>
        <begin position="94"/>
        <end position="115"/>
    </location>
</feature>